<keyword evidence="2" id="KW-1185">Reference proteome</keyword>
<dbReference type="Proteomes" id="UP000616151">
    <property type="component" value="Unassembled WGS sequence"/>
</dbReference>
<evidence type="ECO:0000313" key="1">
    <source>
        <dbReference type="EMBL" id="MBK1866540.1"/>
    </source>
</evidence>
<organism evidence="1 2">
    <name type="scientific">Taklimakanibacter albus</name>
    <dbReference type="NCBI Taxonomy" id="2800327"/>
    <lineage>
        <taxon>Bacteria</taxon>
        <taxon>Pseudomonadati</taxon>
        <taxon>Pseudomonadota</taxon>
        <taxon>Alphaproteobacteria</taxon>
        <taxon>Hyphomicrobiales</taxon>
        <taxon>Aestuariivirgaceae</taxon>
        <taxon>Taklimakanibacter</taxon>
    </lineage>
</organism>
<accession>A0ACC5R1K7</accession>
<evidence type="ECO:0000313" key="2">
    <source>
        <dbReference type="Proteomes" id="UP000616151"/>
    </source>
</evidence>
<gene>
    <name evidence="1" type="ORF">JHL16_09270</name>
</gene>
<sequence>MKLALFDVDGTLMDSQAMILASFTKAFTVTGVPLPPRSALLGVVGLSLVKAMAVLRPDDGAEHHESLAQSYKQAFWTYRTDGSFPEVPFDGALDLLRRLKARDDVLIGIATGKSQRGVRHIIDQFGLEGVFSTIQTSDDAPSKPHPGMILQAMAETGAAPQDTVMIGDALFDIEMAHAAGVKVAAVSWGFQPKAVLERAKPHAMVNDFNELEETLGSFWQDRAA</sequence>
<proteinExistence type="predicted"/>
<protein>
    <submittedName>
        <fullName evidence="1">HAD-IA family hydrolase</fullName>
    </submittedName>
</protein>
<name>A0ACC5R1K7_9HYPH</name>
<comment type="caution">
    <text evidence="1">The sequence shown here is derived from an EMBL/GenBank/DDBJ whole genome shotgun (WGS) entry which is preliminary data.</text>
</comment>
<dbReference type="EMBL" id="JAENHL010000006">
    <property type="protein sequence ID" value="MBK1866540.1"/>
    <property type="molecule type" value="Genomic_DNA"/>
</dbReference>
<reference evidence="1" key="1">
    <citation type="submission" date="2021-01" db="EMBL/GenBank/DDBJ databases">
        <authorList>
            <person name="Sun Q."/>
        </authorList>
    </citation>
    <scope>NUCLEOTIDE SEQUENCE</scope>
    <source>
        <strain evidence="1">YIM B02566</strain>
    </source>
</reference>
<keyword evidence="1" id="KW-0378">Hydrolase</keyword>